<accession>A0A7S0SB96</accession>
<name>A0A7S0SB96_9CHLO</name>
<evidence type="ECO:0000256" key="1">
    <source>
        <dbReference type="SAM" id="MobiDB-lite"/>
    </source>
</evidence>
<dbReference type="EMBL" id="HBFC01006730">
    <property type="protein sequence ID" value="CAD8701100.1"/>
    <property type="molecule type" value="Transcribed_RNA"/>
</dbReference>
<organism evidence="2">
    <name type="scientific">Mantoniella antarctica</name>
    <dbReference type="NCBI Taxonomy" id="81844"/>
    <lineage>
        <taxon>Eukaryota</taxon>
        <taxon>Viridiplantae</taxon>
        <taxon>Chlorophyta</taxon>
        <taxon>Mamiellophyceae</taxon>
        <taxon>Mamiellales</taxon>
        <taxon>Mamiellaceae</taxon>
        <taxon>Mantoniella</taxon>
    </lineage>
</organism>
<feature type="compositionally biased region" description="Pro residues" evidence="1">
    <location>
        <begin position="10"/>
        <end position="19"/>
    </location>
</feature>
<sequence>MAPEVDKPPTRPPPLPGAPPTNAMLRAMAARKAMRESGRSPSFSGGYGGNYHRRTSTSAVDAGTYARPAPAPTVAGTEGLAPHPPPIIATLV</sequence>
<reference evidence="2" key="1">
    <citation type="submission" date="2021-01" db="EMBL/GenBank/DDBJ databases">
        <authorList>
            <person name="Corre E."/>
            <person name="Pelletier E."/>
            <person name="Niang G."/>
            <person name="Scheremetjew M."/>
            <person name="Finn R."/>
            <person name="Kale V."/>
            <person name="Holt S."/>
            <person name="Cochrane G."/>
            <person name="Meng A."/>
            <person name="Brown T."/>
            <person name="Cohen L."/>
        </authorList>
    </citation>
    <scope>NUCLEOTIDE SEQUENCE</scope>
    <source>
        <strain evidence="2">SL-175</strain>
    </source>
</reference>
<dbReference type="AlphaFoldDB" id="A0A7S0SB96"/>
<protein>
    <submittedName>
        <fullName evidence="2">Uncharacterized protein</fullName>
    </submittedName>
</protein>
<evidence type="ECO:0000313" key="2">
    <source>
        <dbReference type="EMBL" id="CAD8701100.1"/>
    </source>
</evidence>
<feature type="region of interest" description="Disordered" evidence="1">
    <location>
        <begin position="1"/>
        <end position="92"/>
    </location>
</feature>
<gene>
    <name evidence="2" type="ORF">MANT1106_LOCUS3782</name>
</gene>
<proteinExistence type="predicted"/>
<feature type="compositionally biased region" description="Pro residues" evidence="1">
    <location>
        <begin position="82"/>
        <end position="92"/>
    </location>
</feature>